<feature type="region of interest" description="Disordered" evidence="1">
    <location>
        <begin position="1"/>
        <end position="22"/>
    </location>
</feature>
<organism evidence="2">
    <name type="scientific">Timema bartmani</name>
    <dbReference type="NCBI Taxonomy" id="61472"/>
    <lineage>
        <taxon>Eukaryota</taxon>
        <taxon>Metazoa</taxon>
        <taxon>Ecdysozoa</taxon>
        <taxon>Arthropoda</taxon>
        <taxon>Hexapoda</taxon>
        <taxon>Insecta</taxon>
        <taxon>Pterygota</taxon>
        <taxon>Neoptera</taxon>
        <taxon>Polyneoptera</taxon>
        <taxon>Phasmatodea</taxon>
        <taxon>Timematodea</taxon>
        <taxon>Timematoidea</taxon>
        <taxon>Timematidae</taxon>
        <taxon>Timema</taxon>
    </lineage>
</organism>
<dbReference type="GO" id="GO:0005516">
    <property type="term" value="F:calmodulin binding"/>
    <property type="evidence" value="ECO:0007669"/>
    <property type="project" value="InterPro"/>
</dbReference>
<evidence type="ECO:0000256" key="1">
    <source>
        <dbReference type="SAM" id="MobiDB-lite"/>
    </source>
</evidence>
<dbReference type="AlphaFoldDB" id="A0A7R9ESH2"/>
<evidence type="ECO:0000313" key="2">
    <source>
        <dbReference type="EMBL" id="CAD7440557.1"/>
    </source>
</evidence>
<protein>
    <submittedName>
        <fullName evidence="2">Uncharacterized protein</fullName>
    </submittedName>
</protein>
<reference evidence="2" key="1">
    <citation type="submission" date="2020-11" db="EMBL/GenBank/DDBJ databases">
        <authorList>
            <person name="Tran Van P."/>
        </authorList>
    </citation>
    <scope>NUCLEOTIDE SEQUENCE</scope>
</reference>
<dbReference type="Pfam" id="PF00612">
    <property type="entry name" value="IQ"/>
    <property type="match status" value="2"/>
</dbReference>
<gene>
    <name evidence="2" type="ORF">TBIB3V08_LOCUS3058</name>
</gene>
<proteinExistence type="predicted"/>
<dbReference type="PANTHER" id="PTHR15673:SF2">
    <property type="entry name" value="IQ CALMODULIN-BINDING MOTIF-CONTAINING PROTEIN 1"/>
    <property type="match status" value="1"/>
</dbReference>
<dbReference type="PROSITE" id="PS50096">
    <property type="entry name" value="IQ"/>
    <property type="match status" value="1"/>
</dbReference>
<dbReference type="InterPro" id="IPR028765">
    <property type="entry name" value="IQCB1"/>
</dbReference>
<dbReference type="EMBL" id="OD565017">
    <property type="protein sequence ID" value="CAD7440557.1"/>
    <property type="molecule type" value="Genomic_DNA"/>
</dbReference>
<dbReference type="GO" id="GO:0005929">
    <property type="term" value="C:cilium"/>
    <property type="evidence" value="ECO:0007669"/>
    <property type="project" value="TreeGrafter"/>
</dbReference>
<dbReference type="InterPro" id="IPR027417">
    <property type="entry name" value="P-loop_NTPase"/>
</dbReference>
<sequence length="238" mass="28172">MIKSEEVEEEEEEEDDDDDDFEECETLTELDDINILSMTRNIANMKYYLYELREKSATTIQAAWRSHRARARYILVKRELLRDKAALVIQRAFRHWTHSKRQKTTANLFQGFDRIREEKLKELQREIKMRELIQGPVKMTDMSRLEETHSTVQGKLVSFYARASAGKSRDQALEAKYNNMQATALILQDSSSLAQNEVDLSWYYCQLLPHATKARLQHKQELCNISKPWWKKLQHDET</sequence>
<dbReference type="SUPFAM" id="SSF52540">
    <property type="entry name" value="P-loop containing nucleoside triphosphate hydrolases"/>
    <property type="match status" value="1"/>
</dbReference>
<accession>A0A7R9ESH2</accession>
<name>A0A7R9ESH2_9NEOP</name>
<dbReference type="SMART" id="SM00015">
    <property type="entry name" value="IQ"/>
    <property type="match status" value="2"/>
</dbReference>
<dbReference type="Gene3D" id="1.20.5.190">
    <property type="match status" value="1"/>
</dbReference>
<dbReference type="InterPro" id="IPR000048">
    <property type="entry name" value="IQ_motif_EF-hand-BS"/>
</dbReference>
<dbReference type="GO" id="GO:0060271">
    <property type="term" value="P:cilium assembly"/>
    <property type="evidence" value="ECO:0007669"/>
    <property type="project" value="InterPro"/>
</dbReference>
<dbReference type="PANTHER" id="PTHR15673">
    <property type="entry name" value="IQ CALMODULIN-BINDING MOTIF CONTAINING PROTEIN 1"/>
    <property type="match status" value="1"/>
</dbReference>